<reference evidence="6" key="2">
    <citation type="submission" date="2020-09" db="EMBL/GenBank/DDBJ databases">
        <authorList>
            <person name="Sun Q."/>
            <person name="Ohkuma M."/>
        </authorList>
    </citation>
    <scope>NUCLEOTIDE SEQUENCE</scope>
    <source>
        <strain evidence="6">JCM 19831</strain>
    </source>
</reference>
<evidence type="ECO:0000256" key="1">
    <source>
        <dbReference type="ARBA" id="ARBA00022723"/>
    </source>
</evidence>
<keyword evidence="7" id="KW-1185">Reference proteome</keyword>
<dbReference type="EMBL" id="BMPI01000021">
    <property type="protein sequence ID" value="GGM37834.1"/>
    <property type="molecule type" value="Genomic_DNA"/>
</dbReference>
<dbReference type="GO" id="GO:0016491">
    <property type="term" value="F:oxidoreductase activity"/>
    <property type="evidence" value="ECO:0007669"/>
    <property type="project" value="UniProtKB-KW"/>
</dbReference>
<sequence>MPRARRIRLAVAVAATLLIVGPLAWLWQDSRLPRQYSIMSMGYADHGGGAESHHGGHGGRDVTTLVADRGRPADVTVTLTARQERFRLASGRTVDGYTLNGASPGPTITARAGQLVQVRLVNDNVRAGITLHWHGVDVPNAEDGVAGVTQDAVRPGAEHVYRFVAPAPGTFWYHSHQVSHEQVARGLFGALVVLPPDPPAVDVVALTHLYDGVRTINGDSRDLRVAAEPGTVARVRLINSDNGPVSAWVAGTPFRVVAVDGTEVHGPTPVSDTSLLVTAGGRIDLEFVVPDSGSPVRVQVGGALSVILGAGEPPRVAQPARALDLLGYGAPAALGFDPGAADRTFRYEIGRRPGFVAGRPGMFWTINGHLYPDVPMYTVAEGDVVRMTIVNASGEVHPMHLHGHHAVVLSRGGVRATGSPWWFDSLNVGDGETYEIAFVADNPGIWADHCHNLKHAADGLVAHLMYAGYATPFVLGAATGNSPE</sequence>
<keyword evidence="3" id="KW-0186">Copper</keyword>
<dbReference type="PANTHER" id="PTHR11709">
    <property type="entry name" value="MULTI-COPPER OXIDASE"/>
    <property type="match status" value="1"/>
</dbReference>
<gene>
    <name evidence="6" type="ORF">GCM10007977_044170</name>
</gene>
<dbReference type="InterPro" id="IPR011706">
    <property type="entry name" value="Cu-oxidase_C"/>
</dbReference>
<dbReference type="GO" id="GO:0005507">
    <property type="term" value="F:copper ion binding"/>
    <property type="evidence" value="ECO:0007669"/>
    <property type="project" value="InterPro"/>
</dbReference>
<accession>A0A917TTT4</accession>
<evidence type="ECO:0000313" key="6">
    <source>
        <dbReference type="EMBL" id="GGM37834.1"/>
    </source>
</evidence>
<dbReference type="PANTHER" id="PTHR11709:SF394">
    <property type="entry name" value="FI03373P-RELATED"/>
    <property type="match status" value="1"/>
</dbReference>
<evidence type="ECO:0000256" key="3">
    <source>
        <dbReference type="ARBA" id="ARBA00023008"/>
    </source>
</evidence>
<dbReference type="Proteomes" id="UP000642070">
    <property type="component" value="Unassembled WGS sequence"/>
</dbReference>
<feature type="domain" description="Plastocyanin-like" evidence="5">
    <location>
        <begin position="88"/>
        <end position="196"/>
    </location>
</feature>
<reference evidence="6" key="1">
    <citation type="journal article" date="2014" name="Int. J. Syst. Evol. Microbiol.">
        <title>Complete genome sequence of Corynebacterium casei LMG S-19264T (=DSM 44701T), isolated from a smear-ripened cheese.</title>
        <authorList>
            <consortium name="US DOE Joint Genome Institute (JGI-PGF)"/>
            <person name="Walter F."/>
            <person name="Albersmeier A."/>
            <person name="Kalinowski J."/>
            <person name="Ruckert C."/>
        </authorList>
    </citation>
    <scope>NUCLEOTIDE SEQUENCE</scope>
    <source>
        <strain evidence="6">JCM 19831</strain>
    </source>
</reference>
<dbReference type="Gene3D" id="2.60.40.420">
    <property type="entry name" value="Cupredoxins - blue copper proteins"/>
    <property type="match status" value="3"/>
</dbReference>
<evidence type="ECO:0000256" key="2">
    <source>
        <dbReference type="ARBA" id="ARBA00023002"/>
    </source>
</evidence>
<proteinExistence type="predicted"/>
<feature type="domain" description="Plastocyanin-like" evidence="4">
    <location>
        <begin position="362"/>
        <end position="465"/>
    </location>
</feature>
<dbReference type="CDD" id="cd04202">
    <property type="entry name" value="CuRO_D2_2dMcoN_like"/>
    <property type="match status" value="1"/>
</dbReference>
<keyword evidence="2" id="KW-0560">Oxidoreductase</keyword>
<dbReference type="PROSITE" id="PS00080">
    <property type="entry name" value="MULTICOPPER_OXIDASE2"/>
    <property type="match status" value="1"/>
</dbReference>
<dbReference type="SUPFAM" id="SSF49503">
    <property type="entry name" value="Cupredoxins"/>
    <property type="match status" value="3"/>
</dbReference>
<dbReference type="InterPro" id="IPR011707">
    <property type="entry name" value="Cu-oxidase-like_N"/>
</dbReference>
<dbReference type="Pfam" id="PF07731">
    <property type="entry name" value="Cu-oxidase_2"/>
    <property type="match status" value="1"/>
</dbReference>
<dbReference type="RefSeq" id="WP_190251801.1">
    <property type="nucleotide sequence ID" value="NZ_BMPI01000021.1"/>
</dbReference>
<evidence type="ECO:0000259" key="5">
    <source>
        <dbReference type="Pfam" id="PF07732"/>
    </source>
</evidence>
<dbReference type="InterPro" id="IPR008972">
    <property type="entry name" value="Cupredoxin"/>
</dbReference>
<dbReference type="AlphaFoldDB" id="A0A917TTT4"/>
<evidence type="ECO:0000313" key="7">
    <source>
        <dbReference type="Proteomes" id="UP000642070"/>
    </source>
</evidence>
<name>A0A917TTT4_9ACTN</name>
<dbReference type="InterPro" id="IPR045087">
    <property type="entry name" value="Cu-oxidase_fam"/>
</dbReference>
<protein>
    <submittedName>
        <fullName evidence="6">Uncharacterized protein</fullName>
    </submittedName>
</protein>
<evidence type="ECO:0000259" key="4">
    <source>
        <dbReference type="Pfam" id="PF07731"/>
    </source>
</evidence>
<dbReference type="Pfam" id="PF07732">
    <property type="entry name" value="Cu-oxidase_3"/>
    <property type="match status" value="1"/>
</dbReference>
<keyword evidence="1" id="KW-0479">Metal-binding</keyword>
<dbReference type="InterPro" id="IPR002355">
    <property type="entry name" value="Cu_oxidase_Cu_BS"/>
</dbReference>
<organism evidence="6 7">
    <name type="scientific">Dactylosporangium sucinum</name>
    <dbReference type="NCBI Taxonomy" id="1424081"/>
    <lineage>
        <taxon>Bacteria</taxon>
        <taxon>Bacillati</taxon>
        <taxon>Actinomycetota</taxon>
        <taxon>Actinomycetes</taxon>
        <taxon>Micromonosporales</taxon>
        <taxon>Micromonosporaceae</taxon>
        <taxon>Dactylosporangium</taxon>
    </lineage>
</organism>
<comment type="caution">
    <text evidence="6">The sequence shown here is derived from an EMBL/GenBank/DDBJ whole genome shotgun (WGS) entry which is preliminary data.</text>
</comment>